<evidence type="ECO:0000259" key="1">
    <source>
        <dbReference type="Pfam" id="PF13480"/>
    </source>
</evidence>
<evidence type="ECO:0000313" key="3">
    <source>
        <dbReference type="Proteomes" id="UP000075613"/>
    </source>
</evidence>
<gene>
    <name evidence="2" type="ORF">CI15_28015</name>
</gene>
<dbReference type="InterPro" id="IPR016181">
    <property type="entry name" value="Acyl_CoA_acyltransferase"/>
</dbReference>
<dbReference type="Pfam" id="PF13480">
    <property type="entry name" value="Acetyltransf_6"/>
    <property type="match status" value="1"/>
</dbReference>
<feature type="domain" description="BioF2-like acetyltransferase" evidence="1">
    <location>
        <begin position="179"/>
        <end position="324"/>
    </location>
</feature>
<dbReference type="SUPFAM" id="SSF55729">
    <property type="entry name" value="Acyl-CoA N-acyltransferases (Nat)"/>
    <property type="match status" value="1"/>
</dbReference>
<protein>
    <recommendedName>
        <fullName evidence="1">BioF2-like acetyltransferase domain-containing protein</fullName>
    </recommendedName>
</protein>
<evidence type="ECO:0000313" key="2">
    <source>
        <dbReference type="EMBL" id="KXU82971.1"/>
    </source>
</evidence>
<name>A0A149PD55_9BURK</name>
<dbReference type="Proteomes" id="UP000075613">
    <property type="component" value="Unassembled WGS sequence"/>
</dbReference>
<dbReference type="RefSeq" id="WP_062134496.1">
    <property type="nucleotide sequence ID" value="NZ_LRBG01000038.1"/>
</dbReference>
<reference evidence="2 3" key="1">
    <citation type="journal article" date="2015" name="Int. J. Syst. Evol. Microbiol.">
        <title>Burkholderia monticola sp. nov., isolated from mountain soil.</title>
        <authorList>
            <person name="Baek I."/>
            <person name="Seo B."/>
            <person name="Lee I."/>
            <person name="Yi H."/>
            <person name="Chun J."/>
        </authorList>
    </citation>
    <scope>NUCLEOTIDE SEQUENCE [LARGE SCALE GENOMIC DNA]</scope>
    <source>
        <strain evidence="2 3">JC2948</strain>
    </source>
</reference>
<sequence length="379" mass="43776">MQTSTQSSVEFAVVNDLETFLLLQKEWENLWHAVRGNPFQSFLYCLHALREVAIPSCASPHCIVGRKADQMVFVWPLIRYREYLWNTVRPLTHDVPEPSHLLVAHEEDAESLIQAAWRTLLSSSSSDVVNLPMLRTDSALYQFASKSRWLSQGEWRVVGNAPLLQFGTWGHFRANLAESFRKRLDYDQRRLHRAGETSFFIPELSDPRSLACVDTMLEWKREWSARAGVTGDFFKESYQKFLREILTDPSLNQYFRLFVLSLDGKPIAMNLIALAERVVIGMQSAYDPTQAKWSPGSVLQEYVLKWAFENERDLDFGPGDSKFKLNWTGGLGYTCADIRIATSHWGRSAFVALTLQRWYERFRRLIAEGPLARLRRSRS</sequence>
<dbReference type="AlphaFoldDB" id="A0A149PD55"/>
<dbReference type="STRING" id="1399968.CI15_28015"/>
<dbReference type="Gene3D" id="3.40.630.30">
    <property type="match status" value="1"/>
</dbReference>
<proteinExistence type="predicted"/>
<dbReference type="EMBL" id="LRBG01000038">
    <property type="protein sequence ID" value="KXU82971.1"/>
    <property type="molecule type" value="Genomic_DNA"/>
</dbReference>
<dbReference type="InterPro" id="IPR038740">
    <property type="entry name" value="BioF2-like_GNAT_dom"/>
</dbReference>
<comment type="caution">
    <text evidence="2">The sequence shown here is derived from an EMBL/GenBank/DDBJ whole genome shotgun (WGS) entry which is preliminary data.</text>
</comment>
<keyword evidence="3" id="KW-1185">Reference proteome</keyword>
<accession>A0A149PD55</accession>
<organism evidence="2 3">
    <name type="scientific">Paraburkholderia monticola</name>
    <dbReference type="NCBI Taxonomy" id="1399968"/>
    <lineage>
        <taxon>Bacteria</taxon>
        <taxon>Pseudomonadati</taxon>
        <taxon>Pseudomonadota</taxon>
        <taxon>Betaproteobacteria</taxon>
        <taxon>Burkholderiales</taxon>
        <taxon>Burkholderiaceae</taxon>
        <taxon>Paraburkholderia</taxon>
    </lineage>
</organism>